<name>A0A443QI59_9ACAR</name>
<dbReference type="Proteomes" id="UP000285301">
    <property type="component" value="Unassembled WGS sequence"/>
</dbReference>
<evidence type="ECO:0000313" key="8">
    <source>
        <dbReference type="Proteomes" id="UP000285301"/>
    </source>
</evidence>
<dbReference type="Gene3D" id="1.10.630.10">
    <property type="entry name" value="Cytochrome P450"/>
    <property type="match status" value="1"/>
</dbReference>
<sequence length="164" mass="18822">MFTIVDHCAKETVEKLNKQLETCNEVNIQDTFGELITDVVARVAFATDLSADSQLKKKFIKTVVKIFNPPAWSPILFLIAPIFSKLINLITEDPLDFFKHLVDEIISKRSEENKSGQKHIDFLQLLLDDEMDKSDEKKDTNEFMGSERTGVMQPAPFFINIEKR</sequence>
<protein>
    <submittedName>
        <fullName evidence="7">Cytochrome P450 3A9-like protein</fullName>
    </submittedName>
</protein>
<evidence type="ECO:0000256" key="3">
    <source>
        <dbReference type="ARBA" id="ARBA00022723"/>
    </source>
</evidence>
<dbReference type="InterPro" id="IPR001128">
    <property type="entry name" value="Cyt_P450"/>
</dbReference>
<comment type="similarity">
    <text evidence="1">Belongs to the cytochrome P450 family.</text>
</comment>
<evidence type="ECO:0000256" key="6">
    <source>
        <dbReference type="ARBA" id="ARBA00023033"/>
    </source>
</evidence>
<proteinExistence type="inferred from homology"/>
<dbReference type="GO" id="GO:0005506">
    <property type="term" value="F:iron ion binding"/>
    <property type="evidence" value="ECO:0007669"/>
    <property type="project" value="InterPro"/>
</dbReference>
<dbReference type="Pfam" id="PF00067">
    <property type="entry name" value="p450"/>
    <property type="match status" value="1"/>
</dbReference>
<reference evidence="7 8" key="1">
    <citation type="journal article" date="2018" name="Gigascience">
        <title>Genomes of trombidid mites reveal novel predicted allergens and laterally-transferred genes associated with secondary metabolism.</title>
        <authorList>
            <person name="Dong X."/>
            <person name="Chaisiri K."/>
            <person name="Xia D."/>
            <person name="Armstrong S.D."/>
            <person name="Fang Y."/>
            <person name="Donnelly M.J."/>
            <person name="Kadowaki T."/>
            <person name="McGarry J.W."/>
            <person name="Darby A.C."/>
            <person name="Makepeace B.L."/>
        </authorList>
    </citation>
    <scope>NUCLEOTIDE SEQUENCE [LARGE SCALE GENOMIC DNA]</scope>
    <source>
        <strain evidence="7">UoL-WK</strain>
    </source>
</reference>
<accession>A0A443QI59</accession>
<keyword evidence="4" id="KW-0560">Oxidoreductase</keyword>
<dbReference type="STRING" id="1965070.A0A443QI59"/>
<keyword evidence="5" id="KW-0408">Iron</keyword>
<dbReference type="PANTHER" id="PTHR24302">
    <property type="entry name" value="CYTOCHROME P450 FAMILY 3"/>
    <property type="match status" value="1"/>
</dbReference>
<evidence type="ECO:0000256" key="5">
    <source>
        <dbReference type="ARBA" id="ARBA00023004"/>
    </source>
</evidence>
<dbReference type="InterPro" id="IPR050705">
    <property type="entry name" value="Cytochrome_P450_3A"/>
</dbReference>
<dbReference type="PANTHER" id="PTHR24302:SF15">
    <property type="entry name" value="FATTY-ACID PEROXYGENASE"/>
    <property type="match status" value="1"/>
</dbReference>
<dbReference type="EMBL" id="NCKU01007329">
    <property type="protein sequence ID" value="RWS02717.1"/>
    <property type="molecule type" value="Genomic_DNA"/>
</dbReference>
<evidence type="ECO:0000256" key="2">
    <source>
        <dbReference type="ARBA" id="ARBA00022617"/>
    </source>
</evidence>
<dbReference type="SUPFAM" id="SSF48264">
    <property type="entry name" value="Cytochrome P450"/>
    <property type="match status" value="1"/>
</dbReference>
<dbReference type="GO" id="GO:0020037">
    <property type="term" value="F:heme binding"/>
    <property type="evidence" value="ECO:0007669"/>
    <property type="project" value="InterPro"/>
</dbReference>
<dbReference type="GO" id="GO:0016705">
    <property type="term" value="F:oxidoreductase activity, acting on paired donors, with incorporation or reduction of molecular oxygen"/>
    <property type="evidence" value="ECO:0007669"/>
    <property type="project" value="InterPro"/>
</dbReference>
<evidence type="ECO:0000256" key="1">
    <source>
        <dbReference type="ARBA" id="ARBA00010617"/>
    </source>
</evidence>
<evidence type="ECO:0000313" key="7">
    <source>
        <dbReference type="EMBL" id="RWS02717.1"/>
    </source>
</evidence>
<comment type="caution">
    <text evidence="7">The sequence shown here is derived from an EMBL/GenBank/DDBJ whole genome shotgun (WGS) entry which is preliminary data.</text>
</comment>
<evidence type="ECO:0000256" key="4">
    <source>
        <dbReference type="ARBA" id="ARBA00023002"/>
    </source>
</evidence>
<keyword evidence="3" id="KW-0479">Metal-binding</keyword>
<dbReference type="InterPro" id="IPR036396">
    <property type="entry name" value="Cyt_P450_sf"/>
</dbReference>
<dbReference type="AlphaFoldDB" id="A0A443QI59"/>
<keyword evidence="8" id="KW-1185">Reference proteome</keyword>
<keyword evidence="6" id="KW-0503">Monooxygenase</keyword>
<organism evidence="7 8">
    <name type="scientific">Dinothrombium tinctorium</name>
    <dbReference type="NCBI Taxonomy" id="1965070"/>
    <lineage>
        <taxon>Eukaryota</taxon>
        <taxon>Metazoa</taxon>
        <taxon>Ecdysozoa</taxon>
        <taxon>Arthropoda</taxon>
        <taxon>Chelicerata</taxon>
        <taxon>Arachnida</taxon>
        <taxon>Acari</taxon>
        <taxon>Acariformes</taxon>
        <taxon>Trombidiformes</taxon>
        <taxon>Prostigmata</taxon>
        <taxon>Anystina</taxon>
        <taxon>Parasitengona</taxon>
        <taxon>Trombidioidea</taxon>
        <taxon>Trombidiidae</taxon>
        <taxon>Dinothrombium</taxon>
    </lineage>
</organism>
<gene>
    <name evidence="7" type="ORF">B4U79_18469</name>
</gene>
<dbReference type="GO" id="GO:0008395">
    <property type="term" value="F:steroid hydroxylase activity"/>
    <property type="evidence" value="ECO:0007669"/>
    <property type="project" value="TreeGrafter"/>
</dbReference>
<keyword evidence="2" id="KW-0349">Heme</keyword>